<dbReference type="Pfam" id="PF02875">
    <property type="entry name" value="Mur_ligase_C"/>
    <property type="match status" value="1"/>
</dbReference>
<proteinExistence type="inferred from homology"/>
<dbReference type="GO" id="GO:0005737">
    <property type="term" value="C:cytoplasm"/>
    <property type="evidence" value="ECO:0007669"/>
    <property type="project" value="TreeGrafter"/>
</dbReference>
<comment type="pathway">
    <text evidence="3">Cofactor biosynthesis; tetrahydrofolate biosynthesis; 7,8-dihydrofolate from 2-amino-4-hydroxy-6-hydroxymethyl-7,8-dihydropteridine diphosphate and 4-aminobenzoate: step 2/2.</text>
</comment>
<evidence type="ECO:0000259" key="25">
    <source>
        <dbReference type="Pfam" id="PF08245"/>
    </source>
</evidence>
<evidence type="ECO:0000256" key="22">
    <source>
        <dbReference type="ARBA" id="ARBA00049161"/>
    </source>
</evidence>
<keyword evidence="11" id="KW-0479">Metal-binding</keyword>
<dbReference type="PIRSF" id="PIRSF001563">
    <property type="entry name" value="Folylpolyglu_synth"/>
    <property type="match status" value="1"/>
</dbReference>
<dbReference type="GO" id="GO:0046656">
    <property type="term" value="P:folic acid biosynthetic process"/>
    <property type="evidence" value="ECO:0007669"/>
    <property type="project" value="UniProtKB-KW"/>
</dbReference>
<dbReference type="EC" id="6.3.2.17" evidence="8"/>
<evidence type="ECO:0000256" key="17">
    <source>
        <dbReference type="ARBA" id="ARBA00030592"/>
    </source>
</evidence>
<dbReference type="Proteomes" id="UP000770889">
    <property type="component" value="Unassembled WGS sequence"/>
</dbReference>
<evidence type="ECO:0000256" key="21">
    <source>
        <dbReference type="ARBA" id="ARBA00049035"/>
    </source>
</evidence>
<dbReference type="GO" id="GO:0005524">
    <property type="term" value="F:ATP binding"/>
    <property type="evidence" value="ECO:0007669"/>
    <property type="project" value="UniProtKB-KW"/>
</dbReference>
<evidence type="ECO:0000256" key="16">
    <source>
        <dbReference type="ARBA" id="ARBA00030048"/>
    </source>
</evidence>
<evidence type="ECO:0000256" key="1">
    <source>
        <dbReference type="ARBA" id="ARBA00001946"/>
    </source>
</evidence>
<evidence type="ECO:0000256" key="6">
    <source>
        <dbReference type="ARBA" id="ARBA00011245"/>
    </source>
</evidence>
<dbReference type="NCBIfam" id="NF008101">
    <property type="entry name" value="PRK10846.1"/>
    <property type="match status" value="1"/>
</dbReference>
<evidence type="ECO:0000256" key="11">
    <source>
        <dbReference type="ARBA" id="ARBA00022723"/>
    </source>
</evidence>
<dbReference type="InterPro" id="IPR004101">
    <property type="entry name" value="Mur_ligase_C"/>
</dbReference>
<comment type="similarity">
    <text evidence="5 23">Belongs to the folylpolyglutamate synthase family.</text>
</comment>
<evidence type="ECO:0000256" key="2">
    <source>
        <dbReference type="ARBA" id="ARBA00002714"/>
    </source>
</evidence>
<dbReference type="InterPro" id="IPR036615">
    <property type="entry name" value="Mur_ligase_C_dom_sf"/>
</dbReference>
<evidence type="ECO:0000256" key="18">
    <source>
        <dbReference type="ARBA" id="ARBA00032510"/>
    </source>
</evidence>
<evidence type="ECO:0000256" key="14">
    <source>
        <dbReference type="ARBA" id="ARBA00022842"/>
    </source>
</evidence>
<dbReference type="Gene3D" id="3.90.190.20">
    <property type="entry name" value="Mur ligase, C-terminal domain"/>
    <property type="match status" value="1"/>
</dbReference>
<dbReference type="PANTHER" id="PTHR11136:SF0">
    <property type="entry name" value="DIHYDROFOLATE SYNTHETASE-RELATED"/>
    <property type="match status" value="1"/>
</dbReference>
<evidence type="ECO:0000313" key="26">
    <source>
        <dbReference type="EMBL" id="MBT2989979.1"/>
    </source>
</evidence>
<comment type="cofactor">
    <cofactor evidence="1">
        <name>Mg(2+)</name>
        <dbReference type="ChEBI" id="CHEBI:18420"/>
    </cofactor>
</comment>
<organism evidence="26 27">
    <name type="scientific">Candidatus Thiodiazotropha taylori</name>
    <dbReference type="NCBI Taxonomy" id="2792791"/>
    <lineage>
        <taxon>Bacteria</taxon>
        <taxon>Pseudomonadati</taxon>
        <taxon>Pseudomonadota</taxon>
        <taxon>Gammaproteobacteria</taxon>
        <taxon>Chromatiales</taxon>
        <taxon>Sedimenticolaceae</taxon>
        <taxon>Candidatus Thiodiazotropha</taxon>
    </lineage>
</organism>
<reference evidence="26 27" key="1">
    <citation type="submission" date="2021-05" db="EMBL/GenBank/DDBJ databases">
        <title>Genetic and Functional Diversity in Clade A Lucinid endosymbionts from the Bahamas.</title>
        <authorList>
            <person name="Giani N.M."/>
            <person name="Engel A.S."/>
            <person name="Campbell B.J."/>
        </authorList>
    </citation>
    <scope>NUCLEOTIDE SEQUENCE [LARGE SCALE GENOMIC DNA]</scope>
    <source>
        <strain evidence="26">LUC16012Gg_MoonRockCtena</strain>
    </source>
</reference>
<dbReference type="SUPFAM" id="SSF53623">
    <property type="entry name" value="MurD-like peptide ligases, catalytic domain"/>
    <property type="match status" value="1"/>
</dbReference>
<dbReference type="Pfam" id="PF08245">
    <property type="entry name" value="Mur_ligase_M"/>
    <property type="match status" value="1"/>
</dbReference>
<dbReference type="InterPro" id="IPR001645">
    <property type="entry name" value="Folylpolyglutamate_synth"/>
</dbReference>
<comment type="catalytic activity">
    <reaction evidence="19">
        <text>(6S)-5,6,7,8-tetrahydrofolyl-(gamma-L-Glu)(n) + L-glutamate + ATP = (6S)-5,6,7,8-tetrahydrofolyl-(gamma-L-Glu)(n+1) + ADP + phosphate + H(+)</text>
        <dbReference type="Rhea" id="RHEA:10580"/>
        <dbReference type="Rhea" id="RHEA-COMP:14738"/>
        <dbReference type="Rhea" id="RHEA-COMP:14740"/>
        <dbReference type="ChEBI" id="CHEBI:15378"/>
        <dbReference type="ChEBI" id="CHEBI:29985"/>
        <dbReference type="ChEBI" id="CHEBI:30616"/>
        <dbReference type="ChEBI" id="CHEBI:43474"/>
        <dbReference type="ChEBI" id="CHEBI:141005"/>
        <dbReference type="ChEBI" id="CHEBI:456216"/>
        <dbReference type="EC" id="6.3.2.17"/>
    </reaction>
</comment>
<evidence type="ECO:0000256" key="10">
    <source>
        <dbReference type="ARBA" id="ARBA00022598"/>
    </source>
</evidence>
<evidence type="ECO:0000256" key="20">
    <source>
        <dbReference type="ARBA" id="ARBA00047808"/>
    </source>
</evidence>
<keyword evidence="10 23" id="KW-0436">Ligase</keyword>
<dbReference type="InterPro" id="IPR013221">
    <property type="entry name" value="Mur_ligase_cen"/>
</dbReference>
<keyword evidence="15" id="KW-0289">Folate biosynthesis</keyword>
<comment type="catalytic activity">
    <reaction evidence="21">
        <text>(6R)-5,10-methylenetetrahydrofolyl-(gamma-L-Glu)(n) + L-glutamate + ATP = (6R)-5,10-methylenetetrahydrofolyl-(gamma-L-Glu)(n+1) + ADP + phosphate + H(+)</text>
        <dbReference type="Rhea" id="RHEA:51912"/>
        <dbReference type="Rhea" id="RHEA-COMP:13257"/>
        <dbReference type="Rhea" id="RHEA-COMP:13258"/>
        <dbReference type="ChEBI" id="CHEBI:15378"/>
        <dbReference type="ChEBI" id="CHEBI:29985"/>
        <dbReference type="ChEBI" id="CHEBI:30616"/>
        <dbReference type="ChEBI" id="CHEBI:43474"/>
        <dbReference type="ChEBI" id="CHEBI:136572"/>
        <dbReference type="ChEBI" id="CHEBI:456216"/>
        <dbReference type="EC" id="6.3.2.17"/>
    </reaction>
</comment>
<keyword evidence="14" id="KW-0460">Magnesium</keyword>
<evidence type="ECO:0000256" key="3">
    <source>
        <dbReference type="ARBA" id="ARBA00004799"/>
    </source>
</evidence>
<evidence type="ECO:0000256" key="4">
    <source>
        <dbReference type="ARBA" id="ARBA00005150"/>
    </source>
</evidence>
<comment type="catalytic activity">
    <reaction evidence="22">
        <text>7,8-dihydropteroate + L-glutamate + ATP = 7,8-dihydrofolate + ADP + phosphate + H(+)</text>
        <dbReference type="Rhea" id="RHEA:23584"/>
        <dbReference type="ChEBI" id="CHEBI:15378"/>
        <dbReference type="ChEBI" id="CHEBI:17839"/>
        <dbReference type="ChEBI" id="CHEBI:29985"/>
        <dbReference type="ChEBI" id="CHEBI:30616"/>
        <dbReference type="ChEBI" id="CHEBI:43474"/>
        <dbReference type="ChEBI" id="CHEBI:57451"/>
        <dbReference type="ChEBI" id="CHEBI:456216"/>
        <dbReference type="EC" id="6.3.2.12"/>
    </reaction>
</comment>
<evidence type="ECO:0000256" key="19">
    <source>
        <dbReference type="ARBA" id="ARBA00047493"/>
    </source>
</evidence>
<comment type="caution">
    <text evidence="26">The sequence shown here is derived from an EMBL/GenBank/DDBJ whole genome shotgun (WGS) entry which is preliminary data.</text>
</comment>
<dbReference type="NCBIfam" id="TIGR01499">
    <property type="entry name" value="folC"/>
    <property type="match status" value="1"/>
</dbReference>
<keyword evidence="13 23" id="KW-0067">ATP-binding</keyword>
<evidence type="ECO:0000256" key="12">
    <source>
        <dbReference type="ARBA" id="ARBA00022741"/>
    </source>
</evidence>
<evidence type="ECO:0000256" key="7">
    <source>
        <dbReference type="ARBA" id="ARBA00013023"/>
    </source>
</evidence>
<dbReference type="EC" id="6.3.2.12" evidence="7"/>
<evidence type="ECO:0000256" key="23">
    <source>
        <dbReference type="PIRNR" id="PIRNR001563"/>
    </source>
</evidence>
<evidence type="ECO:0000256" key="15">
    <source>
        <dbReference type="ARBA" id="ARBA00022909"/>
    </source>
</evidence>
<gene>
    <name evidence="26" type="primary">folC</name>
    <name evidence="26" type="ORF">KME65_13580</name>
</gene>
<dbReference type="GO" id="GO:0004326">
    <property type="term" value="F:tetrahydrofolylpolyglutamate synthase activity"/>
    <property type="evidence" value="ECO:0007669"/>
    <property type="project" value="UniProtKB-EC"/>
</dbReference>
<evidence type="ECO:0000256" key="5">
    <source>
        <dbReference type="ARBA" id="ARBA00008276"/>
    </source>
</evidence>
<evidence type="ECO:0000313" key="27">
    <source>
        <dbReference type="Proteomes" id="UP000770889"/>
    </source>
</evidence>
<comment type="pathway">
    <text evidence="4">Cofactor biosynthesis; tetrahydrofolylpolyglutamate biosynthesis.</text>
</comment>
<dbReference type="Gene3D" id="3.40.1190.10">
    <property type="entry name" value="Mur-like, catalytic domain"/>
    <property type="match status" value="1"/>
</dbReference>
<dbReference type="InterPro" id="IPR036565">
    <property type="entry name" value="Mur-like_cat_sf"/>
</dbReference>
<keyword evidence="12 23" id="KW-0547">Nucleotide-binding</keyword>
<dbReference type="AlphaFoldDB" id="A0A944MC50"/>
<feature type="domain" description="Mur ligase C-terminal" evidence="24">
    <location>
        <begin position="287"/>
        <end position="409"/>
    </location>
</feature>
<dbReference type="PANTHER" id="PTHR11136">
    <property type="entry name" value="FOLYLPOLYGLUTAMATE SYNTHASE-RELATED"/>
    <property type="match status" value="1"/>
</dbReference>
<evidence type="ECO:0000259" key="24">
    <source>
        <dbReference type="Pfam" id="PF02875"/>
    </source>
</evidence>
<name>A0A944MC50_9GAMM</name>
<accession>A0A944MC50</accession>
<dbReference type="SUPFAM" id="SSF53244">
    <property type="entry name" value="MurD-like peptide ligases, peptide-binding domain"/>
    <property type="match status" value="1"/>
</dbReference>
<comment type="subunit">
    <text evidence="6">Monomer.</text>
</comment>
<sequence>MRFESLEQWLGWQASYHPTEIDLGLQRVATVWRRLRPEGVQSRVVTVAGTNGKGSSVAMLESIYCQAGITVGCFTSPHLVRYNERIRLNGKPVSDRQLCRAFEIIDQARERISLSYFEFATLAALICFTEEKPELIILEVGLGGRLDAVNIIDADIALITTVDLDHTDWLGDDIETIGREKAGIIRSHQPVVLGDRAMPQSVLVHAEQLDADTYLSRREFDYRSTRQGWQWQGPNGEVLELPEPGLTGGKQLQNASAVVMVCHLLQESLPLHPDAIARGLQQVRLPGRLQFVAGKPAMLLDVAHNRQSLESLGEALRQLHWQGSVYALFGMLEDKDAADAVDLIGPYLAGWHLIDLDGWRGRKAEQLAVALRRAEVKQPVSCYHGFAEAYRACREQAGPEDLMLVFGSFRIVGEAMHYLDLA</sequence>
<evidence type="ECO:0000256" key="8">
    <source>
        <dbReference type="ARBA" id="ARBA00013025"/>
    </source>
</evidence>
<comment type="catalytic activity">
    <reaction evidence="20">
        <text>10-formyltetrahydrofolyl-(gamma-L-Glu)(n) + L-glutamate + ATP = 10-formyltetrahydrofolyl-(gamma-L-Glu)(n+1) + ADP + phosphate + H(+)</text>
        <dbReference type="Rhea" id="RHEA:51904"/>
        <dbReference type="Rhea" id="RHEA-COMP:13088"/>
        <dbReference type="Rhea" id="RHEA-COMP:14300"/>
        <dbReference type="ChEBI" id="CHEBI:15378"/>
        <dbReference type="ChEBI" id="CHEBI:29985"/>
        <dbReference type="ChEBI" id="CHEBI:30616"/>
        <dbReference type="ChEBI" id="CHEBI:43474"/>
        <dbReference type="ChEBI" id="CHEBI:134413"/>
        <dbReference type="ChEBI" id="CHEBI:456216"/>
        <dbReference type="EC" id="6.3.2.17"/>
    </reaction>
</comment>
<dbReference type="GO" id="GO:0046872">
    <property type="term" value="F:metal ion binding"/>
    <property type="evidence" value="ECO:0007669"/>
    <property type="project" value="UniProtKB-KW"/>
</dbReference>
<dbReference type="EMBL" id="JAHHGM010000012">
    <property type="protein sequence ID" value="MBT2989979.1"/>
    <property type="molecule type" value="Genomic_DNA"/>
</dbReference>
<dbReference type="GO" id="GO:0008841">
    <property type="term" value="F:dihydrofolate synthase activity"/>
    <property type="evidence" value="ECO:0007669"/>
    <property type="project" value="UniProtKB-EC"/>
</dbReference>
<comment type="function">
    <text evidence="2">Functions in two distinct reactions of the de novo folate biosynthetic pathway. Catalyzes the addition of a glutamate residue to dihydropteroate (7,8-dihydropteroate or H2Pte) to form dihydrofolate (7,8-dihydrofolate monoglutamate or H2Pte-Glu). Also catalyzes successive additions of L-glutamate to tetrahydrofolate or 10-formyltetrahydrofolate or 5,10-methylenetetrahydrofolate, leading to folylpolyglutamate derivatives.</text>
</comment>
<feature type="domain" description="Mur ligase central" evidence="25">
    <location>
        <begin position="47"/>
        <end position="197"/>
    </location>
</feature>
<evidence type="ECO:0000256" key="9">
    <source>
        <dbReference type="ARBA" id="ARBA00019357"/>
    </source>
</evidence>
<protein>
    <recommendedName>
        <fullName evidence="9">Dihydrofolate synthase/folylpolyglutamate synthase</fullName>
        <ecNumber evidence="7">6.3.2.12</ecNumber>
        <ecNumber evidence="8">6.3.2.17</ecNumber>
    </recommendedName>
    <alternativeName>
        <fullName evidence="18">Folylpoly-gamma-glutamate synthetase-dihydrofolate synthetase</fullName>
    </alternativeName>
    <alternativeName>
        <fullName evidence="16">Folylpolyglutamate synthetase</fullName>
    </alternativeName>
    <alternativeName>
        <fullName evidence="17">Tetrahydrofolylpolyglutamate synthase</fullName>
    </alternativeName>
</protein>
<dbReference type="FunFam" id="3.40.1190.10:FF:000004">
    <property type="entry name" value="Dihydrofolate synthase/folylpolyglutamate synthase"/>
    <property type="match status" value="1"/>
</dbReference>
<evidence type="ECO:0000256" key="13">
    <source>
        <dbReference type="ARBA" id="ARBA00022840"/>
    </source>
</evidence>